<dbReference type="STRING" id="687842.ASU31_12975"/>
<reference evidence="5 6" key="1">
    <citation type="submission" date="2015-11" db="EMBL/GenBank/DDBJ databases">
        <title>Sequence of Pedobacter ginsenosidimutans.</title>
        <authorList>
            <person name="Carson E."/>
            <person name="Keyser V."/>
            <person name="Newman J."/>
            <person name="Miller J."/>
        </authorList>
    </citation>
    <scope>NUCLEOTIDE SEQUENCE [LARGE SCALE GENOMIC DNA]</scope>
    <source>
        <strain evidence="5 6">KACC 14530</strain>
    </source>
</reference>
<dbReference type="InterPro" id="IPR036291">
    <property type="entry name" value="NAD(P)-bd_dom_sf"/>
</dbReference>
<dbReference type="InterPro" id="IPR002347">
    <property type="entry name" value="SDR_fam"/>
</dbReference>
<evidence type="ECO:0000313" key="5">
    <source>
        <dbReference type="EMBL" id="KRT15889.1"/>
    </source>
</evidence>
<dbReference type="GO" id="GO:0016616">
    <property type="term" value="F:oxidoreductase activity, acting on the CH-OH group of donors, NAD or NADP as acceptor"/>
    <property type="evidence" value="ECO:0007669"/>
    <property type="project" value="InterPro"/>
</dbReference>
<gene>
    <name evidence="5" type="ORF">ASU31_12975</name>
</gene>
<keyword evidence="3" id="KW-0560">Oxidoreductase</keyword>
<evidence type="ECO:0008006" key="7">
    <source>
        <dbReference type="Google" id="ProtNLM"/>
    </source>
</evidence>
<comment type="caution">
    <text evidence="5">The sequence shown here is derived from an EMBL/GenBank/DDBJ whole genome shotgun (WGS) entry which is preliminary data.</text>
</comment>
<dbReference type="CDD" id="cd05324">
    <property type="entry name" value="carb_red_PTCR-like_SDR_c"/>
    <property type="match status" value="1"/>
</dbReference>
<evidence type="ECO:0000313" key="6">
    <source>
        <dbReference type="Proteomes" id="UP000051950"/>
    </source>
</evidence>
<comment type="similarity">
    <text evidence="1 4">Belongs to the short-chain dehydrogenases/reductases (SDR) family.</text>
</comment>
<evidence type="ECO:0000256" key="3">
    <source>
        <dbReference type="ARBA" id="ARBA00023002"/>
    </source>
</evidence>
<dbReference type="InterPro" id="IPR045313">
    <property type="entry name" value="CBR1-like"/>
</dbReference>
<dbReference type="Proteomes" id="UP000051950">
    <property type="component" value="Unassembled WGS sequence"/>
</dbReference>
<dbReference type="PANTHER" id="PTHR43490:SF99">
    <property type="entry name" value="SHORT-CHAIN DEHYDROGENASE_REDUCTASE"/>
    <property type="match status" value="1"/>
</dbReference>
<sequence>MTKIALVTGANKGIGFETAKQLAAHNIKVLLGARNETEGKKAEAALRDLSLDVTFVQLDISNSTDIDNVRKYIESEYGVLDILINNAAVFLDGAWFGNNTETVSTQTLRDTFDINYFGTVELTQALLPAIKKSEAGRIVNISSLSGSFGIHLDKEHWLYALKPYAYSASKTALNQFTVFLANALAASKIKVNAVSPGWVKTSIGSDQAPLTTEEGAKSGVAMALLDENGPTGTFSQSGEFVPW</sequence>
<evidence type="ECO:0000256" key="1">
    <source>
        <dbReference type="ARBA" id="ARBA00006484"/>
    </source>
</evidence>
<accession>A0A0T5VPW1</accession>
<evidence type="ECO:0000256" key="2">
    <source>
        <dbReference type="ARBA" id="ARBA00022857"/>
    </source>
</evidence>
<dbReference type="Pfam" id="PF00106">
    <property type="entry name" value="adh_short"/>
    <property type="match status" value="1"/>
</dbReference>
<dbReference type="RefSeq" id="WP_057932720.1">
    <property type="nucleotide sequence ID" value="NZ_LMZQ01000007.1"/>
</dbReference>
<dbReference type="PANTHER" id="PTHR43490">
    <property type="entry name" value="(+)-NEOMENTHOL DEHYDROGENASE"/>
    <property type="match status" value="1"/>
</dbReference>
<protein>
    <recommendedName>
        <fullName evidence="7">Short-chain dehydrogenase</fullName>
    </recommendedName>
</protein>
<dbReference type="OrthoDB" id="5786478at2"/>
<proteinExistence type="inferred from homology"/>
<dbReference type="PRINTS" id="PR00081">
    <property type="entry name" value="GDHRDH"/>
</dbReference>
<name>A0A0T5VPW1_9SPHI</name>
<dbReference type="EMBL" id="LMZQ01000007">
    <property type="protein sequence ID" value="KRT15889.1"/>
    <property type="molecule type" value="Genomic_DNA"/>
</dbReference>
<organism evidence="5 6">
    <name type="scientific">Pedobacter ginsenosidimutans</name>
    <dbReference type="NCBI Taxonomy" id="687842"/>
    <lineage>
        <taxon>Bacteria</taxon>
        <taxon>Pseudomonadati</taxon>
        <taxon>Bacteroidota</taxon>
        <taxon>Sphingobacteriia</taxon>
        <taxon>Sphingobacteriales</taxon>
        <taxon>Sphingobacteriaceae</taxon>
        <taxon>Pedobacter</taxon>
    </lineage>
</organism>
<dbReference type="SUPFAM" id="SSF51735">
    <property type="entry name" value="NAD(P)-binding Rossmann-fold domains"/>
    <property type="match status" value="1"/>
</dbReference>
<dbReference type="PRINTS" id="PR00080">
    <property type="entry name" value="SDRFAMILY"/>
</dbReference>
<keyword evidence="6" id="KW-1185">Reference proteome</keyword>
<dbReference type="Gene3D" id="3.40.50.720">
    <property type="entry name" value="NAD(P)-binding Rossmann-like Domain"/>
    <property type="match status" value="1"/>
</dbReference>
<dbReference type="AlphaFoldDB" id="A0A0T5VPW1"/>
<keyword evidence="2" id="KW-0521">NADP</keyword>
<evidence type="ECO:0000256" key="4">
    <source>
        <dbReference type="RuleBase" id="RU000363"/>
    </source>
</evidence>